<accession>M8C177</accession>
<sequence>MATIAFRLLSRRTLTSAIGKAAEHLPQVNCLSSSSFFNISFRIETQKLRGLWQGRWSWRSYLLGFDDTAMAEAKRRLGHASYMKLLEKEQAAVDRTLGRLVFGSAVVSVGLLLAKIYPPPPASGHTITPTSDGV</sequence>
<organism evidence="1">
    <name type="scientific">Aegilops tauschii</name>
    <name type="common">Tausch's goatgrass</name>
    <name type="synonym">Aegilops squarrosa</name>
    <dbReference type="NCBI Taxonomy" id="37682"/>
    <lineage>
        <taxon>Eukaryota</taxon>
        <taxon>Viridiplantae</taxon>
        <taxon>Streptophyta</taxon>
        <taxon>Embryophyta</taxon>
        <taxon>Tracheophyta</taxon>
        <taxon>Spermatophyta</taxon>
        <taxon>Magnoliopsida</taxon>
        <taxon>Liliopsida</taxon>
        <taxon>Poales</taxon>
        <taxon>Poaceae</taxon>
        <taxon>BOP clade</taxon>
        <taxon>Pooideae</taxon>
        <taxon>Triticodae</taxon>
        <taxon>Triticeae</taxon>
        <taxon>Triticinae</taxon>
        <taxon>Aegilops</taxon>
    </lineage>
</organism>
<proteinExistence type="predicted"/>
<dbReference type="AlphaFoldDB" id="M8C177"/>
<dbReference type="EnsemblPlants" id="EMT20802">
    <property type="protein sequence ID" value="EMT20802"/>
    <property type="gene ID" value="F775_24274"/>
</dbReference>
<protein>
    <submittedName>
        <fullName evidence="1">Uncharacterized protein</fullName>
    </submittedName>
</protein>
<name>M8C177_AEGTA</name>
<evidence type="ECO:0000313" key="1">
    <source>
        <dbReference type="EnsemblPlants" id="EMT20802"/>
    </source>
</evidence>
<reference evidence="1" key="1">
    <citation type="submission" date="2015-06" db="UniProtKB">
        <authorList>
            <consortium name="EnsemblPlants"/>
        </authorList>
    </citation>
    <scope>IDENTIFICATION</scope>
</reference>